<gene>
    <name evidence="1" type="ORF">CEXT_232951</name>
</gene>
<sequence>MRGLLVGPFPTPLEAMPIDIDEWAWNKFVARGPLQFWKSLGETETPLKALGFSQKMVGKETLLSRVMSLPSTNKMTDSC</sequence>
<dbReference type="Proteomes" id="UP001054945">
    <property type="component" value="Unassembled WGS sequence"/>
</dbReference>
<evidence type="ECO:0000313" key="1">
    <source>
        <dbReference type="EMBL" id="GIY70663.1"/>
    </source>
</evidence>
<evidence type="ECO:0000313" key="2">
    <source>
        <dbReference type="Proteomes" id="UP001054945"/>
    </source>
</evidence>
<accession>A0AAV4VKV1</accession>
<proteinExistence type="predicted"/>
<dbReference type="EMBL" id="BPLR01014701">
    <property type="protein sequence ID" value="GIY70663.1"/>
    <property type="molecule type" value="Genomic_DNA"/>
</dbReference>
<name>A0AAV4VKV1_CAEEX</name>
<keyword evidence="2" id="KW-1185">Reference proteome</keyword>
<reference evidence="1 2" key="1">
    <citation type="submission" date="2021-06" db="EMBL/GenBank/DDBJ databases">
        <title>Caerostris extrusa draft genome.</title>
        <authorList>
            <person name="Kono N."/>
            <person name="Arakawa K."/>
        </authorList>
    </citation>
    <scope>NUCLEOTIDE SEQUENCE [LARGE SCALE GENOMIC DNA]</scope>
</reference>
<organism evidence="1 2">
    <name type="scientific">Caerostris extrusa</name>
    <name type="common">Bark spider</name>
    <name type="synonym">Caerostris bankana</name>
    <dbReference type="NCBI Taxonomy" id="172846"/>
    <lineage>
        <taxon>Eukaryota</taxon>
        <taxon>Metazoa</taxon>
        <taxon>Ecdysozoa</taxon>
        <taxon>Arthropoda</taxon>
        <taxon>Chelicerata</taxon>
        <taxon>Arachnida</taxon>
        <taxon>Araneae</taxon>
        <taxon>Araneomorphae</taxon>
        <taxon>Entelegynae</taxon>
        <taxon>Araneoidea</taxon>
        <taxon>Araneidae</taxon>
        <taxon>Caerostris</taxon>
    </lineage>
</organism>
<protein>
    <submittedName>
        <fullName evidence="1">Uncharacterized protein</fullName>
    </submittedName>
</protein>
<comment type="caution">
    <text evidence="1">The sequence shown here is derived from an EMBL/GenBank/DDBJ whole genome shotgun (WGS) entry which is preliminary data.</text>
</comment>
<dbReference type="AlphaFoldDB" id="A0AAV4VKV1"/>